<dbReference type="Pfam" id="PF00075">
    <property type="entry name" value="RNase_H"/>
    <property type="match status" value="1"/>
</dbReference>
<evidence type="ECO:0000313" key="3">
    <source>
        <dbReference type="Proteomes" id="UP000070371"/>
    </source>
</evidence>
<dbReference type="KEGG" id="hat:RC74_17105"/>
<feature type="domain" description="RNase H type-1" evidence="1">
    <location>
        <begin position="10"/>
        <end position="155"/>
    </location>
</feature>
<dbReference type="GO" id="GO:0004523">
    <property type="term" value="F:RNA-DNA hybrid ribonuclease activity"/>
    <property type="evidence" value="ECO:0007669"/>
    <property type="project" value="InterPro"/>
</dbReference>
<dbReference type="InterPro" id="IPR002156">
    <property type="entry name" value="RNaseH_domain"/>
</dbReference>
<dbReference type="RefSeq" id="WP_039003507.1">
    <property type="nucleotide sequence ID" value="NZ_CP014327.1"/>
</dbReference>
<protein>
    <recommendedName>
        <fullName evidence="1">RNase H type-1 domain-containing protein</fullName>
    </recommendedName>
</protein>
<sequence length="168" mass="18191">MTNKDETAQAEQVTMAYAIGSQIAKTKAGGWGCAVLHPSFCQLTVMEENGRSDATTAPRENLWAALGALEMTPKEIPLVVYMCDHNTINACNGGIPKLKANGWRNSGNKRPLNQDILERIEAAMKGRKVQFKSFKKGCGGMGERHARRLAAMAIEGQLVSSIQIGEDA</sequence>
<evidence type="ECO:0000313" key="2">
    <source>
        <dbReference type="EMBL" id="AML52748.1"/>
    </source>
</evidence>
<dbReference type="PROSITE" id="PS50879">
    <property type="entry name" value="RNASE_H_1"/>
    <property type="match status" value="1"/>
</dbReference>
<evidence type="ECO:0000259" key="1">
    <source>
        <dbReference type="PROSITE" id="PS50879"/>
    </source>
</evidence>
<dbReference type="GO" id="GO:0003676">
    <property type="term" value="F:nucleic acid binding"/>
    <property type="evidence" value="ECO:0007669"/>
    <property type="project" value="InterPro"/>
</dbReference>
<reference evidence="2 3" key="1">
    <citation type="submission" date="2016-02" db="EMBL/GenBank/DDBJ databases">
        <title>Complete genome sequence of Halocynthiibacter arcticus PAMC 20958t from arctic marine sediment.</title>
        <authorList>
            <person name="Lee Y.M."/>
            <person name="Baek K."/>
            <person name="Lee H.K."/>
            <person name="Shin S.C."/>
        </authorList>
    </citation>
    <scope>NUCLEOTIDE SEQUENCE [LARGE SCALE GENOMIC DNA]</scope>
    <source>
        <strain evidence="2">PAMC 20958</strain>
    </source>
</reference>
<dbReference type="Proteomes" id="UP000070371">
    <property type="component" value="Chromosome"/>
</dbReference>
<dbReference type="InterPro" id="IPR012337">
    <property type="entry name" value="RNaseH-like_sf"/>
</dbReference>
<proteinExistence type="predicted"/>
<name>A0A126V354_9RHOB</name>
<dbReference type="InterPro" id="IPR036397">
    <property type="entry name" value="RNaseH_sf"/>
</dbReference>
<keyword evidence="3" id="KW-1185">Reference proteome</keyword>
<gene>
    <name evidence="2" type="ORF">RC74_17105</name>
</gene>
<dbReference type="AlphaFoldDB" id="A0A126V354"/>
<organism evidence="2 3">
    <name type="scientific">Falsihalocynthiibacter arcticus</name>
    <dbReference type="NCBI Taxonomy" id="1579316"/>
    <lineage>
        <taxon>Bacteria</taxon>
        <taxon>Pseudomonadati</taxon>
        <taxon>Pseudomonadota</taxon>
        <taxon>Alphaproteobacteria</taxon>
        <taxon>Rhodobacterales</taxon>
        <taxon>Roseobacteraceae</taxon>
        <taxon>Falsihalocynthiibacter</taxon>
    </lineage>
</organism>
<accession>A0A126V354</accession>
<dbReference type="Gene3D" id="3.30.420.10">
    <property type="entry name" value="Ribonuclease H-like superfamily/Ribonuclease H"/>
    <property type="match status" value="1"/>
</dbReference>
<dbReference type="STRING" id="1579316.RC74_17105"/>
<dbReference type="EMBL" id="CP014327">
    <property type="protein sequence ID" value="AML52748.1"/>
    <property type="molecule type" value="Genomic_DNA"/>
</dbReference>
<dbReference type="SUPFAM" id="SSF53098">
    <property type="entry name" value="Ribonuclease H-like"/>
    <property type="match status" value="1"/>
</dbReference>